<dbReference type="InterPro" id="IPR017938">
    <property type="entry name" value="Riboflavin_synthase-like_b-brl"/>
</dbReference>
<comment type="pathway">
    <text evidence="3">Cofactor biosynthesis; riboflavin biosynthesis; riboflavin from 2-hydroxy-3-oxobutyl phosphate and 5-amino-6-(D-ribitylamino)uracil: step 2/2.</text>
</comment>
<evidence type="ECO:0000259" key="11">
    <source>
        <dbReference type="PROSITE" id="PS51177"/>
    </source>
</evidence>
<dbReference type="EC" id="2.5.1.9" evidence="5 10"/>
<sequence length="230" mass="23591">MFTGIVAEQGKVLSIGHQGTESATLRLTAPSTTGGLELGGSIAVNGVCLTATEIDGQEFSVDVMGETLVRTTIGELAPGDAVNLERCVPAGGRLDGHVVQGHVDGVGQLLERESQGNWDRLRFGVPAQLARYIAEKGSIAVDGVSLTVTAVSPAAESEPWFEVGLIPTTLEETGLGAKSIGGRVNLEVDVLAKYTERLLSFAARPGAGSHAAGNDTLTAGNDTVKGGDAL</sequence>
<dbReference type="PIRSF" id="PIRSF000498">
    <property type="entry name" value="Riboflavin_syn_A"/>
    <property type="match status" value="1"/>
</dbReference>
<keyword evidence="13" id="KW-1185">Reference proteome</keyword>
<name>A0A1G8M8U4_9MICC</name>
<dbReference type="OrthoDB" id="9788537at2"/>
<proteinExistence type="predicted"/>
<dbReference type="NCBIfam" id="NF006767">
    <property type="entry name" value="PRK09289.1"/>
    <property type="match status" value="1"/>
</dbReference>
<dbReference type="Pfam" id="PF00677">
    <property type="entry name" value="Lum_binding"/>
    <property type="match status" value="2"/>
</dbReference>
<dbReference type="SUPFAM" id="SSF63380">
    <property type="entry name" value="Riboflavin synthase domain-like"/>
    <property type="match status" value="2"/>
</dbReference>
<dbReference type="InterPro" id="IPR026017">
    <property type="entry name" value="Lumazine-bd_dom"/>
</dbReference>
<dbReference type="Proteomes" id="UP000182130">
    <property type="component" value="Unassembled WGS sequence"/>
</dbReference>
<evidence type="ECO:0000256" key="4">
    <source>
        <dbReference type="ARBA" id="ARBA00011233"/>
    </source>
</evidence>
<dbReference type="STRING" id="1045773.SAMN05216555_103311"/>
<dbReference type="FunFam" id="2.40.30.20:FF:000004">
    <property type="entry name" value="Riboflavin synthase, alpha subunit"/>
    <property type="match status" value="1"/>
</dbReference>
<gene>
    <name evidence="12" type="ORF">SAMN05216555_103311</name>
</gene>
<dbReference type="NCBIfam" id="TIGR00187">
    <property type="entry name" value="ribE"/>
    <property type="match status" value="1"/>
</dbReference>
<evidence type="ECO:0000256" key="5">
    <source>
        <dbReference type="ARBA" id="ARBA00012827"/>
    </source>
</evidence>
<evidence type="ECO:0000256" key="3">
    <source>
        <dbReference type="ARBA" id="ARBA00004887"/>
    </source>
</evidence>
<dbReference type="FunFam" id="2.40.30.20:FF:000003">
    <property type="entry name" value="Riboflavin synthase, alpha subunit"/>
    <property type="match status" value="1"/>
</dbReference>
<keyword evidence="7" id="KW-0686">Riboflavin biosynthesis</keyword>
<dbReference type="PANTHER" id="PTHR21098:SF12">
    <property type="entry name" value="RIBOFLAVIN SYNTHASE"/>
    <property type="match status" value="1"/>
</dbReference>
<evidence type="ECO:0000256" key="9">
    <source>
        <dbReference type="ARBA" id="ARBA00022737"/>
    </source>
</evidence>
<evidence type="ECO:0000256" key="10">
    <source>
        <dbReference type="NCBIfam" id="TIGR00187"/>
    </source>
</evidence>
<dbReference type="InterPro" id="IPR023366">
    <property type="entry name" value="ATP_synth_asu-like_sf"/>
</dbReference>
<reference evidence="13" key="1">
    <citation type="submission" date="2016-10" db="EMBL/GenBank/DDBJ databases">
        <authorList>
            <person name="Varghese N."/>
            <person name="Submissions S."/>
        </authorList>
    </citation>
    <scope>NUCLEOTIDE SEQUENCE [LARGE SCALE GENOMIC DNA]</scope>
    <source>
        <strain evidence="13">CGMCC 1.10783</strain>
    </source>
</reference>
<dbReference type="EMBL" id="FNEI01000003">
    <property type="protein sequence ID" value="SDI64341.1"/>
    <property type="molecule type" value="Genomic_DNA"/>
</dbReference>
<keyword evidence="9" id="KW-0677">Repeat</keyword>
<dbReference type="InterPro" id="IPR001783">
    <property type="entry name" value="Lumazine-bd"/>
</dbReference>
<dbReference type="GO" id="GO:0009231">
    <property type="term" value="P:riboflavin biosynthetic process"/>
    <property type="evidence" value="ECO:0007669"/>
    <property type="project" value="UniProtKB-KW"/>
</dbReference>
<organism evidence="12 13">
    <name type="scientific">Arthrobacter cupressi</name>
    <dbReference type="NCBI Taxonomy" id="1045773"/>
    <lineage>
        <taxon>Bacteria</taxon>
        <taxon>Bacillati</taxon>
        <taxon>Actinomycetota</taxon>
        <taxon>Actinomycetes</taxon>
        <taxon>Micrococcales</taxon>
        <taxon>Micrococcaceae</taxon>
        <taxon>Arthrobacter</taxon>
    </lineage>
</organism>
<evidence type="ECO:0000313" key="13">
    <source>
        <dbReference type="Proteomes" id="UP000182130"/>
    </source>
</evidence>
<dbReference type="PROSITE" id="PS51177">
    <property type="entry name" value="LUMAZINE_BIND"/>
    <property type="match status" value="2"/>
</dbReference>
<evidence type="ECO:0000256" key="2">
    <source>
        <dbReference type="ARBA" id="ARBA00002803"/>
    </source>
</evidence>
<dbReference type="Gene3D" id="2.40.30.20">
    <property type="match status" value="2"/>
</dbReference>
<evidence type="ECO:0000256" key="7">
    <source>
        <dbReference type="ARBA" id="ARBA00022619"/>
    </source>
</evidence>
<evidence type="ECO:0000313" key="12">
    <source>
        <dbReference type="EMBL" id="SDI64341.1"/>
    </source>
</evidence>
<feature type="domain" description="Lumazine-binding" evidence="11">
    <location>
        <begin position="1"/>
        <end position="97"/>
    </location>
</feature>
<keyword evidence="8" id="KW-0808">Transferase</keyword>
<comment type="catalytic activity">
    <reaction evidence="1">
        <text>2 6,7-dimethyl-8-(1-D-ribityl)lumazine + H(+) = 5-amino-6-(D-ribitylamino)uracil + riboflavin</text>
        <dbReference type="Rhea" id="RHEA:20772"/>
        <dbReference type="ChEBI" id="CHEBI:15378"/>
        <dbReference type="ChEBI" id="CHEBI:15934"/>
        <dbReference type="ChEBI" id="CHEBI:57986"/>
        <dbReference type="ChEBI" id="CHEBI:58201"/>
        <dbReference type="EC" id="2.5.1.9"/>
    </reaction>
</comment>
<evidence type="ECO:0000256" key="8">
    <source>
        <dbReference type="ARBA" id="ARBA00022679"/>
    </source>
</evidence>
<dbReference type="PANTHER" id="PTHR21098">
    <property type="entry name" value="RIBOFLAVIN SYNTHASE ALPHA CHAIN"/>
    <property type="match status" value="1"/>
</dbReference>
<dbReference type="GO" id="GO:0004746">
    <property type="term" value="F:riboflavin synthase activity"/>
    <property type="evidence" value="ECO:0007669"/>
    <property type="project" value="UniProtKB-UniRule"/>
</dbReference>
<dbReference type="RefSeq" id="WP_074587624.1">
    <property type="nucleotide sequence ID" value="NZ_FNEI01000003.1"/>
</dbReference>
<protein>
    <recommendedName>
        <fullName evidence="6 10">Riboflavin synthase</fullName>
        <ecNumber evidence="5 10">2.5.1.9</ecNumber>
    </recommendedName>
</protein>
<evidence type="ECO:0000256" key="6">
    <source>
        <dbReference type="ARBA" id="ARBA00013950"/>
    </source>
</evidence>
<dbReference type="NCBIfam" id="NF009566">
    <property type="entry name" value="PRK13020.1"/>
    <property type="match status" value="1"/>
</dbReference>
<dbReference type="AlphaFoldDB" id="A0A1G8M8U4"/>
<comment type="function">
    <text evidence="2">Catalyzes the dismutation of two molecules of 6,7-dimethyl-8-ribityllumazine, resulting in the formation of riboflavin and 5-amino-6-(D-ribitylamino)uracil.</text>
</comment>
<feature type="domain" description="Lumazine-binding" evidence="11">
    <location>
        <begin position="98"/>
        <end position="199"/>
    </location>
</feature>
<evidence type="ECO:0000256" key="1">
    <source>
        <dbReference type="ARBA" id="ARBA00000968"/>
    </source>
</evidence>
<comment type="subunit">
    <text evidence="4">Homotrimer.</text>
</comment>
<dbReference type="CDD" id="cd00402">
    <property type="entry name" value="Riboflavin_synthase_like"/>
    <property type="match status" value="1"/>
</dbReference>
<accession>A0A1G8M8U4</accession>